<evidence type="ECO:0000313" key="2">
    <source>
        <dbReference type="EMBL" id="MCU9612370.1"/>
    </source>
</evidence>
<dbReference type="RefSeq" id="WP_263071502.1">
    <property type="nucleotide sequence ID" value="NZ_JAOUSF010000001.1"/>
</dbReference>
<proteinExistence type="predicted"/>
<accession>A0AAE3LLI1</accession>
<feature type="transmembrane region" description="Helical" evidence="1">
    <location>
        <begin position="93"/>
        <end position="114"/>
    </location>
</feature>
<keyword evidence="1" id="KW-0812">Transmembrane</keyword>
<dbReference type="EMBL" id="JAOUSF010000001">
    <property type="protein sequence ID" value="MCU9612370.1"/>
    <property type="molecule type" value="Genomic_DNA"/>
</dbReference>
<name>A0AAE3LLI1_9BACI</name>
<dbReference type="Proteomes" id="UP001209318">
    <property type="component" value="Unassembled WGS sequence"/>
</dbReference>
<evidence type="ECO:0000313" key="3">
    <source>
        <dbReference type="Proteomes" id="UP001209318"/>
    </source>
</evidence>
<feature type="transmembrane region" description="Helical" evidence="1">
    <location>
        <begin position="271"/>
        <end position="288"/>
    </location>
</feature>
<keyword evidence="1" id="KW-1133">Transmembrane helix</keyword>
<keyword evidence="1" id="KW-0472">Membrane</keyword>
<gene>
    <name evidence="2" type="ORF">OEV98_02185</name>
</gene>
<protein>
    <submittedName>
        <fullName evidence="2">Permease prefix domain 1-containing protein</fullName>
    </submittedName>
</protein>
<feature type="transmembrane region" description="Helical" evidence="1">
    <location>
        <begin position="245"/>
        <end position="265"/>
    </location>
</feature>
<feature type="transmembrane region" description="Helical" evidence="1">
    <location>
        <begin position="188"/>
        <end position="209"/>
    </location>
</feature>
<comment type="caution">
    <text evidence="2">The sequence shown here is derived from an EMBL/GenBank/DDBJ whole genome shotgun (WGS) entry which is preliminary data.</text>
</comment>
<reference evidence="2" key="1">
    <citation type="submission" date="2022-10" db="EMBL/GenBank/DDBJ databases">
        <title>Description of Fervidibacillus gen. nov. in the family Fervidibacillaceae fam. nov. with two species, Fervidibacillus albus sp. nov., and Fervidibacillus halotolerans sp. nov., isolated from tidal flat sediments.</title>
        <authorList>
            <person name="Kwon K.K."/>
            <person name="Yang S.-H."/>
        </authorList>
    </citation>
    <scope>NUCLEOTIDE SEQUENCE</scope>
    <source>
        <strain evidence="2">JCM 19140</strain>
    </source>
</reference>
<dbReference type="InterPro" id="IPR047928">
    <property type="entry name" value="Perm_prefix_1"/>
</dbReference>
<feature type="transmembrane region" description="Helical" evidence="1">
    <location>
        <begin position="155"/>
        <end position="176"/>
    </location>
</feature>
<sequence length="295" mass="33990">MSINLQTYIDDLFKGYDETAELRDFKEEITSNLFERMNDLIKNGLNEKEAFTKAINELGDITTIANEISKQKRNEVIGEMYIQQELKVDWKHALGYVLAGGILLFGIISALMTYLTTSEISHGLSTLLPFLVISGTAFVFLGLTQETRRNYSMSWIRALIYAIATGLFLFGVNIFVSQFFIKNTPWNGILGVFIPFVLPALGIIGFLLLTEKSRNKPWIVKEQQIMLHHHSQKFSDPETMTKRGLLSGALWIFTFGIFAFVWIIWSIKFAWIVFIFAIVMEMFIELWFQTKHVKR</sequence>
<organism evidence="2 3">
    <name type="scientific">Perspicuibacillus lycopersici</name>
    <dbReference type="NCBI Taxonomy" id="1325689"/>
    <lineage>
        <taxon>Bacteria</taxon>
        <taxon>Bacillati</taxon>
        <taxon>Bacillota</taxon>
        <taxon>Bacilli</taxon>
        <taxon>Bacillales</taxon>
        <taxon>Bacillaceae</taxon>
        <taxon>Perspicuibacillus</taxon>
    </lineage>
</organism>
<dbReference type="AlphaFoldDB" id="A0AAE3LLI1"/>
<dbReference type="NCBIfam" id="NF038403">
    <property type="entry name" value="perm_prefix_1"/>
    <property type="match status" value="1"/>
</dbReference>
<evidence type="ECO:0000256" key="1">
    <source>
        <dbReference type="SAM" id="Phobius"/>
    </source>
</evidence>
<keyword evidence="3" id="KW-1185">Reference proteome</keyword>
<feature type="transmembrane region" description="Helical" evidence="1">
    <location>
        <begin position="120"/>
        <end position="143"/>
    </location>
</feature>